<comment type="caution">
    <text evidence="1">The sequence shown here is derived from an EMBL/GenBank/DDBJ whole genome shotgun (WGS) entry which is preliminary data.</text>
</comment>
<keyword evidence="2" id="KW-1185">Reference proteome</keyword>
<proteinExistence type="predicted"/>
<evidence type="ECO:0008006" key="3">
    <source>
        <dbReference type="Google" id="ProtNLM"/>
    </source>
</evidence>
<dbReference type="EMBL" id="JADBGQ010000009">
    <property type="protein sequence ID" value="KAG5379066.1"/>
    <property type="molecule type" value="Genomic_DNA"/>
</dbReference>
<name>A0ABQ7KXU3_BRACM</name>
<reference evidence="1 2" key="1">
    <citation type="submission" date="2021-03" db="EMBL/GenBank/DDBJ databases">
        <authorList>
            <person name="King G.J."/>
            <person name="Bancroft I."/>
            <person name="Baten A."/>
            <person name="Bloomfield J."/>
            <person name="Borpatragohain P."/>
            <person name="He Z."/>
            <person name="Irish N."/>
            <person name="Irwin J."/>
            <person name="Liu K."/>
            <person name="Mauleon R.P."/>
            <person name="Moore J."/>
            <person name="Morris R."/>
            <person name="Ostergaard L."/>
            <person name="Wang B."/>
            <person name="Wells R."/>
        </authorList>
    </citation>
    <scope>NUCLEOTIDE SEQUENCE [LARGE SCALE GENOMIC DNA]</scope>
    <source>
        <strain evidence="1">R-o-18</strain>
        <tissue evidence="1">Leaf</tissue>
    </source>
</reference>
<dbReference type="Proteomes" id="UP000823674">
    <property type="component" value="Chromosome A07"/>
</dbReference>
<sequence>MVSYLLTRVSILWNKQQVELLFPETAHLIYLIQPSRLKAEDSFTWQRTKSGTYGLLATKSSSKASKSHEQRNGMQCKWKVVLAGTIVCNSNASWTRDIQKAGLGWTLAQDKTTFKVKDSTYTTHVKSPLLTEALALREVVTSAVNLSLSNVWF</sequence>
<accession>A0ABQ7KXU3</accession>
<evidence type="ECO:0000313" key="2">
    <source>
        <dbReference type="Proteomes" id="UP000823674"/>
    </source>
</evidence>
<organism evidence="1 2">
    <name type="scientific">Brassica rapa subsp. trilocularis</name>
    <dbReference type="NCBI Taxonomy" id="1813537"/>
    <lineage>
        <taxon>Eukaryota</taxon>
        <taxon>Viridiplantae</taxon>
        <taxon>Streptophyta</taxon>
        <taxon>Embryophyta</taxon>
        <taxon>Tracheophyta</taxon>
        <taxon>Spermatophyta</taxon>
        <taxon>Magnoliopsida</taxon>
        <taxon>eudicotyledons</taxon>
        <taxon>Gunneridae</taxon>
        <taxon>Pentapetalae</taxon>
        <taxon>rosids</taxon>
        <taxon>malvids</taxon>
        <taxon>Brassicales</taxon>
        <taxon>Brassicaceae</taxon>
        <taxon>Brassiceae</taxon>
        <taxon>Brassica</taxon>
    </lineage>
</organism>
<protein>
    <recommendedName>
        <fullName evidence="3">RNase H type-1 domain-containing protein</fullName>
    </recommendedName>
</protein>
<gene>
    <name evidence="1" type="primary">A07p020240.1_BraROA</name>
    <name evidence="1" type="ORF">IGI04_026908</name>
</gene>
<evidence type="ECO:0000313" key="1">
    <source>
        <dbReference type="EMBL" id="KAG5379066.1"/>
    </source>
</evidence>